<gene>
    <name evidence="1" type="ORF">K435DRAFT_879210</name>
</gene>
<sequence>MPNGSNCSTQLGLKLSMTGSVSSGRILIFRLPIIAHIHKSQAHIDSPLPQLNLLSRFLSFVGYHVQQFPSLRVVLEIHQKAKKKSHRAKDDFIQALSLNPEFAAGQECMEKFKQVQKVCLCQWSRAVRKKFDMKADSKGRERFWRPLHSTVYSFAIGSLCPNTSEHRPIVFVGWISRSQSSL</sequence>
<protein>
    <submittedName>
        <fullName evidence="1">Uncharacterized protein</fullName>
    </submittedName>
</protein>
<accession>A0A4S8KLI5</accession>
<proteinExistence type="predicted"/>
<reference evidence="1 2" key="1">
    <citation type="journal article" date="2019" name="Nat. Ecol. Evol.">
        <title>Megaphylogeny resolves global patterns of mushroom evolution.</title>
        <authorList>
            <person name="Varga T."/>
            <person name="Krizsan K."/>
            <person name="Foldi C."/>
            <person name="Dima B."/>
            <person name="Sanchez-Garcia M."/>
            <person name="Sanchez-Ramirez S."/>
            <person name="Szollosi G.J."/>
            <person name="Szarkandi J.G."/>
            <person name="Papp V."/>
            <person name="Albert L."/>
            <person name="Andreopoulos W."/>
            <person name="Angelini C."/>
            <person name="Antonin V."/>
            <person name="Barry K.W."/>
            <person name="Bougher N.L."/>
            <person name="Buchanan P."/>
            <person name="Buyck B."/>
            <person name="Bense V."/>
            <person name="Catcheside P."/>
            <person name="Chovatia M."/>
            <person name="Cooper J."/>
            <person name="Damon W."/>
            <person name="Desjardin D."/>
            <person name="Finy P."/>
            <person name="Geml J."/>
            <person name="Haridas S."/>
            <person name="Hughes K."/>
            <person name="Justo A."/>
            <person name="Karasinski D."/>
            <person name="Kautmanova I."/>
            <person name="Kiss B."/>
            <person name="Kocsube S."/>
            <person name="Kotiranta H."/>
            <person name="LaButti K.M."/>
            <person name="Lechner B.E."/>
            <person name="Liimatainen K."/>
            <person name="Lipzen A."/>
            <person name="Lukacs Z."/>
            <person name="Mihaltcheva S."/>
            <person name="Morgado L.N."/>
            <person name="Niskanen T."/>
            <person name="Noordeloos M.E."/>
            <person name="Ohm R.A."/>
            <person name="Ortiz-Santana B."/>
            <person name="Ovrebo C."/>
            <person name="Racz N."/>
            <person name="Riley R."/>
            <person name="Savchenko A."/>
            <person name="Shiryaev A."/>
            <person name="Soop K."/>
            <person name="Spirin V."/>
            <person name="Szebenyi C."/>
            <person name="Tomsovsky M."/>
            <person name="Tulloss R.E."/>
            <person name="Uehling J."/>
            <person name="Grigoriev I.V."/>
            <person name="Vagvolgyi C."/>
            <person name="Papp T."/>
            <person name="Martin F.M."/>
            <person name="Miettinen O."/>
            <person name="Hibbett D.S."/>
            <person name="Nagy L.G."/>
        </authorList>
    </citation>
    <scope>NUCLEOTIDE SEQUENCE [LARGE SCALE GENOMIC DNA]</scope>
    <source>
        <strain evidence="1 2">CBS 962.96</strain>
    </source>
</reference>
<evidence type="ECO:0000313" key="1">
    <source>
        <dbReference type="EMBL" id="THU76446.1"/>
    </source>
</evidence>
<keyword evidence="2" id="KW-1185">Reference proteome</keyword>
<dbReference type="AlphaFoldDB" id="A0A4S8KLI5"/>
<dbReference type="Proteomes" id="UP000297245">
    <property type="component" value="Unassembled WGS sequence"/>
</dbReference>
<organism evidence="1 2">
    <name type="scientific">Dendrothele bispora (strain CBS 962.96)</name>
    <dbReference type="NCBI Taxonomy" id="1314807"/>
    <lineage>
        <taxon>Eukaryota</taxon>
        <taxon>Fungi</taxon>
        <taxon>Dikarya</taxon>
        <taxon>Basidiomycota</taxon>
        <taxon>Agaricomycotina</taxon>
        <taxon>Agaricomycetes</taxon>
        <taxon>Agaricomycetidae</taxon>
        <taxon>Agaricales</taxon>
        <taxon>Agaricales incertae sedis</taxon>
        <taxon>Dendrothele</taxon>
    </lineage>
</organism>
<name>A0A4S8KLI5_DENBC</name>
<evidence type="ECO:0000313" key="2">
    <source>
        <dbReference type="Proteomes" id="UP000297245"/>
    </source>
</evidence>
<dbReference type="EMBL" id="ML180915">
    <property type="protein sequence ID" value="THU76446.1"/>
    <property type="molecule type" value="Genomic_DNA"/>
</dbReference>